<evidence type="ECO:0000313" key="10">
    <source>
        <dbReference type="Proteomes" id="UP000494106"/>
    </source>
</evidence>
<evidence type="ECO:0000256" key="6">
    <source>
        <dbReference type="ARBA" id="ARBA00023212"/>
    </source>
</evidence>
<accession>A0A8S1A010</accession>
<dbReference type="PANTHER" id="PTHR16056:SF16">
    <property type="entry name" value="REGULATOR OF MICROTUBULE DYNAMICS PROTEIN 1"/>
    <property type="match status" value="1"/>
</dbReference>
<dbReference type="GO" id="GO:0005739">
    <property type="term" value="C:mitochondrion"/>
    <property type="evidence" value="ECO:0007669"/>
    <property type="project" value="TreeGrafter"/>
</dbReference>
<dbReference type="GO" id="GO:0005876">
    <property type="term" value="C:spindle microtubule"/>
    <property type="evidence" value="ECO:0007669"/>
    <property type="project" value="TreeGrafter"/>
</dbReference>
<dbReference type="SUPFAM" id="SSF48452">
    <property type="entry name" value="TPR-like"/>
    <property type="match status" value="1"/>
</dbReference>
<evidence type="ECO:0000256" key="5">
    <source>
        <dbReference type="ARBA" id="ARBA00022803"/>
    </source>
</evidence>
<comment type="subunit">
    <text evidence="2">Interacts with microtubules.</text>
</comment>
<evidence type="ECO:0000313" key="9">
    <source>
        <dbReference type="EMBL" id="CAB3239902.1"/>
    </source>
</evidence>
<dbReference type="PANTHER" id="PTHR16056">
    <property type="entry name" value="REGULATOR OF MICROTUBULE DYNAMICS PROTEIN"/>
    <property type="match status" value="1"/>
</dbReference>
<dbReference type="InterPro" id="IPR049039">
    <property type="entry name" value="RMD1-3_a_helical_rpt"/>
</dbReference>
<keyword evidence="5" id="KW-0802">TPR repeat</keyword>
<protein>
    <recommendedName>
        <fullName evidence="7">Regulator of microtubule dynamics protein 1</fullName>
    </recommendedName>
    <alternativeName>
        <fullName evidence="8">Protein FAM82B</fullName>
    </alternativeName>
</protein>
<dbReference type="Pfam" id="PF21033">
    <property type="entry name" value="RMD1-3"/>
    <property type="match status" value="1"/>
</dbReference>
<evidence type="ECO:0000256" key="1">
    <source>
        <dbReference type="ARBA" id="ARBA00004245"/>
    </source>
</evidence>
<evidence type="ECO:0000256" key="7">
    <source>
        <dbReference type="ARBA" id="ARBA00039966"/>
    </source>
</evidence>
<evidence type="ECO:0000256" key="8">
    <source>
        <dbReference type="ARBA" id="ARBA00041958"/>
    </source>
</evidence>
<evidence type="ECO:0000256" key="2">
    <source>
        <dbReference type="ARBA" id="ARBA00011375"/>
    </source>
</evidence>
<evidence type="ECO:0000256" key="3">
    <source>
        <dbReference type="ARBA" id="ARBA00022490"/>
    </source>
</evidence>
<comment type="caution">
    <text evidence="9">The sequence shown here is derived from an EMBL/GenBank/DDBJ whole genome shotgun (WGS) entry which is preliminary data.</text>
</comment>
<keyword evidence="4" id="KW-0677">Repeat</keyword>
<dbReference type="GO" id="GO:0008017">
    <property type="term" value="F:microtubule binding"/>
    <property type="evidence" value="ECO:0007669"/>
    <property type="project" value="TreeGrafter"/>
</dbReference>
<keyword evidence="3" id="KW-0963">Cytoplasm</keyword>
<evidence type="ECO:0000256" key="4">
    <source>
        <dbReference type="ARBA" id="ARBA00022737"/>
    </source>
</evidence>
<dbReference type="Proteomes" id="UP000494106">
    <property type="component" value="Unassembled WGS sequence"/>
</dbReference>
<dbReference type="InterPro" id="IPR011990">
    <property type="entry name" value="TPR-like_helical_dom_sf"/>
</dbReference>
<dbReference type="EMBL" id="CADEBC010000503">
    <property type="protein sequence ID" value="CAB3239902.1"/>
    <property type="molecule type" value="Genomic_DNA"/>
</dbReference>
<reference evidence="9 10" key="1">
    <citation type="submission" date="2020-04" db="EMBL/GenBank/DDBJ databases">
        <authorList>
            <person name="Wallbank WR R."/>
            <person name="Pardo Diaz C."/>
            <person name="Kozak K."/>
            <person name="Martin S."/>
            <person name="Jiggins C."/>
            <person name="Moest M."/>
            <person name="Warren A I."/>
            <person name="Byers J.R.P. K."/>
            <person name="Montejo-Kovacevich G."/>
            <person name="Yen C E."/>
        </authorList>
    </citation>
    <scope>NUCLEOTIDE SEQUENCE [LARGE SCALE GENOMIC DNA]</scope>
</reference>
<proteinExistence type="predicted"/>
<dbReference type="OrthoDB" id="69711at2759"/>
<keyword evidence="6" id="KW-0206">Cytoskeleton</keyword>
<dbReference type="Gene3D" id="1.25.40.10">
    <property type="entry name" value="Tetratricopeptide repeat domain"/>
    <property type="match status" value="1"/>
</dbReference>
<name>A0A8S1A010_ARCPL</name>
<keyword evidence="10" id="KW-1185">Reference proteome</keyword>
<dbReference type="AlphaFoldDB" id="A0A8S1A010"/>
<organism evidence="9 10">
    <name type="scientific">Arctia plantaginis</name>
    <name type="common">Wood tiger moth</name>
    <name type="synonym">Phalaena plantaginis</name>
    <dbReference type="NCBI Taxonomy" id="874455"/>
    <lineage>
        <taxon>Eukaryota</taxon>
        <taxon>Metazoa</taxon>
        <taxon>Ecdysozoa</taxon>
        <taxon>Arthropoda</taxon>
        <taxon>Hexapoda</taxon>
        <taxon>Insecta</taxon>
        <taxon>Pterygota</taxon>
        <taxon>Neoptera</taxon>
        <taxon>Endopterygota</taxon>
        <taxon>Lepidoptera</taxon>
        <taxon>Glossata</taxon>
        <taxon>Ditrysia</taxon>
        <taxon>Noctuoidea</taxon>
        <taxon>Erebidae</taxon>
        <taxon>Arctiinae</taxon>
        <taxon>Arctia</taxon>
    </lineage>
</organism>
<dbReference type="GO" id="GO:0097431">
    <property type="term" value="C:mitotic spindle pole"/>
    <property type="evidence" value="ECO:0007669"/>
    <property type="project" value="TreeGrafter"/>
</dbReference>
<gene>
    <name evidence="9" type="ORF">APLA_LOCUS8084</name>
</gene>
<comment type="subcellular location">
    <subcellularLocation>
        <location evidence="1">Cytoplasm</location>
        <location evidence="1">Cytoskeleton</location>
    </subcellularLocation>
</comment>
<sequence>MVLSPLRVLNPVTYKFVSTIFYSAKIIGKSNPKRLWNQYSYFLRRIAGVSATFAFFWPVKKKKHVIERTATGQPIVVLDVADNLFESGHYEQCYDLLKEYELENSVEIQWRICRVLYNMSKEQKYDRQYKKTLLLEAYEIISEQLEKNPDHYAVHKWYALLVDAKSSQDGIKERIRQLETVKKHMDMAVTLNPNDATILYMLGEWCFQIAELPWHQRKIANVLFASPPHSTYEDALDYFLKAESVKPRFYSFNLLRIGICYFKLKKEDQAKYYLRLAASYPAKTNDDHTANTTAAEYLKKLKAY</sequence>